<dbReference type="InterPro" id="IPR001764">
    <property type="entry name" value="Glyco_hydro_3_N"/>
</dbReference>
<keyword evidence="9 10" id="KW-0961">Cell wall biogenesis/degradation</keyword>
<dbReference type="SUPFAM" id="SSF51445">
    <property type="entry name" value="(Trans)glycosidases"/>
    <property type="match status" value="1"/>
</dbReference>
<evidence type="ECO:0000256" key="6">
    <source>
        <dbReference type="ARBA" id="ARBA00022984"/>
    </source>
</evidence>
<keyword evidence="13" id="KW-1185">Reference proteome</keyword>
<evidence type="ECO:0000313" key="13">
    <source>
        <dbReference type="Proteomes" id="UP000518892"/>
    </source>
</evidence>
<feature type="active site" description="Nucleophile" evidence="10">
    <location>
        <position position="251"/>
    </location>
</feature>
<comment type="function">
    <text evidence="10">Plays a role in peptidoglycan recycling by cleaving the terminal beta-1,4-linked N-acetylglucosamine (GlcNAc) from peptide-linked peptidoglycan fragments, giving rise to free GlcNAc, anhydro-N-acetylmuramic acid and anhydro-N-acetylmuramic acid-linked peptides.</text>
</comment>
<evidence type="ECO:0000256" key="5">
    <source>
        <dbReference type="ARBA" id="ARBA00022960"/>
    </source>
</evidence>
<evidence type="ECO:0000256" key="2">
    <source>
        <dbReference type="ARBA" id="ARBA00022490"/>
    </source>
</evidence>
<evidence type="ECO:0000256" key="3">
    <source>
        <dbReference type="ARBA" id="ARBA00022618"/>
    </source>
</evidence>
<dbReference type="EMBL" id="JACHXR010000010">
    <property type="protein sequence ID" value="MBB3232216.1"/>
    <property type="molecule type" value="Genomic_DNA"/>
</dbReference>
<dbReference type="InterPro" id="IPR017853">
    <property type="entry name" value="GH"/>
</dbReference>
<sequence>MTQTLGPVMLDLEGPRLRDEERELLRRPEVGGVILFGRNVEDALQVRELCQAIRRESPSLLLAIDQEGGRVQRLRQGVTRLPAMGRLGREAAAAPEVAQRLCQDAGWLLGMEMAACGLDLSFAPVLDVDTGRSSVIGDRSFGASPEGVTRLAGAFVEGLHEAGMVAVGKHFPGHGGVAADSHLALPVDERPLEALRRHDLMPFEALASRLGGVMPAHVVYPAFDPRPAGFSPAWLGLLRESLGFKGAIFSDDLSMAGACSAGAPAERARLALAAGCDMLLVCNDRAAALEVVEACEGRTTKRAARLRYGRARPDLDALGALSRWRRVHARLEAMAAD</sequence>
<dbReference type="Pfam" id="PF00933">
    <property type="entry name" value="Glyco_hydro_3"/>
    <property type="match status" value="1"/>
</dbReference>
<dbReference type="EC" id="3.2.1.52" evidence="10"/>
<dbReference type="AlphaFoldDB" id="A0A7W5EWY4"/>
<feature type="site" description="Important for catalytic activity" evidence="10">
    <location>
        <position position="180"/>
    </location>
</feature>
<protein>
    <recommendedName>
        <fullName evidence="10">Beta-hexosaminidase</fullName>
        <ecNumber evidence="10">3.2.1.52</ecNumber>
    </recommendedName>
    <alternativeName>
        <fullName evidence="10">Beta-N-acetylhexosaminidase</fullName>
    </alternativeName>
    <alternativeName>
        <fullName evidence="10">N-acetyl-beta-glucosaminidase</fullName>
    </alternativeName>
</protein>
<comment type="subcellular location">
    <subcellularLocation>
        <location evidence="10">Cytoplasm</location>
    </subcellularLocation>
</comment>
<comment type="catalytic activity">
    <reaction evidence="1 10">
        <text>Hydrolysis of terminal non-reducing N-acetyl-D-hexosamine residues in N-acetyl-beta-D-hexosaminides.</text>
        <dbReference type="EC" id="3.2.1.52"/>
    </reaction>
</comment>
<comment type="similarity">
    <text evidence="10">Belongs to the glycosyl hydrolase 3 family. NagZ subfamily.</text>
</comment>
<dbReference type="UniPathway" id="UPA00544"/>
<keyword evidence="3 10" id="KW-0132">Cell division</keyword>
<evidence type="ECO:0000256" key="9">
    <source>
        <dbReference type="ARBA" id="ARBA00023316"/>
    </source>
</evidence>
<dbReference type="NCBIfam" id="NF003740">
    <property type="entry name" value="PRK05337.1"/>
    <property type="match status" value="1"/>
</dbReference>
<comment type="caution">
    <text evidence="12">The sequence shown here is derived from an EMBL/GenBank/DDBJ whole genome shotgun (WGS) entry which is preliminary data.</text>
</comment>
<feature type="binding site" evidence="10">
    <location>
        <position position="139"/>
    </location>
    <ligand>
        <name>substrate</name>
    </ligand>
</feature>
<keyword evidence="8 10" id="KW-0131">Cell cycle</keyword>
<comment type="pathway">
    <text evidence="10">Cell wall biogenesis; peptidoglycan recycling.</text>
</comment>
<feature type="domain" description="Glycoside hydrolase family 3 N-terminal" evidence="11">
    <location>
        <begin position="16"/>
        <end position="294"/>
    </location>
</feature>
<keyword evidence="7 10" id="KW-0326">Glycosidase</keyword>
<dbReference type="InterPro" id="IPR022956">
    <property type="entry name" value="Beta_hexosaminidase_bac"/>
</dbReference>
<evidence type="ECO:0000256" key="4">
    <source>
        <dbReference type="ARBA" id="ARBA00022801"/>
    </source>
</evidence>
<dbReference type="GO" id="GO:0005737">
    <property type="term" value="C:cytoplasm"/>
    <property type="evidence" value="ECO:0007669"/>
    <property type="project" value="UniProtKB-SubCell"/>
</dbReference>
<evidence type="ECO:0000256" key="8">
    <source>
        <dbReference type="ARBA" id="ARBA00023306"/>
    </source>
</evidence>
<accession>A0A7W5EWY4</accession>
<organism evidence="12 13">
    <name type="scientific">Halomonas stenophila</name>
    <dbReference type="NCBI Taxonomy" id="795312"/>
    <lineage>
        <taxon>Bacteria</taxon>
        <taxon>Pseudomonadati</taxon>
        <taxon>Pseudomonadota</taxon>
        <taxon>Gammaproteobacteria</taxon>
        <taxon>Oceanospirillales</taxon>
        <taxon>Halomonadaceae</taxon>
        <taxon>Halomonas</taxon>
    </lineage>
</organism>
<name>A0A7W5EWY4_9GAMM</name>
<dbReference type="GO" id="GO:0051301">
    <property type="term" value="P:cell division"/>
    <property type="evidence" value="ECO:0007669"/>
    <property type="project" value="UniProtKB-KW"/>
</dbReference>
<dbReference type="GO" id="GO:0009254">
    <property type="term" value="P:peptidoglycan turnover"/>
    <property type="evidence" value="ECO:0007669"/>
    <property type="project" value="UniProtKB-UniRule"/>
</dbReference>
<dbReference type="GO" id="GO:0005975">
    <property type="term" value="P:carbohydrate metabolic process"/>
    <property type="evidence" value="ECO:0007669"/>
    <property type="project" value="InterPro"/>
</dbReference>
<dbReference type="PANTHER" id="PTHR30480">
    <property type="entry name" value="BETA-HEXOSAMINIDASE-RELATED"/>
    <property type="match status" value="1"/>
</dbReference>
<evidence type="ECO:0000259" key="11">
    <source>
        <dbReference type="Pfam" id="PF00933"/>
    </source>
</evidence>
<dbReference type="RefSeq" id="WP_183384667.1">
    <property type="nucleotide sequence ID" value="NZ_JACHXR010000010.1"/>
</dbReference>
<reference evidence="12 13" key="1">
    <citation type="submission" date="2020-08" db="EMBL/GenBank/DDBJ databases">
        <title>Genomic Encyclopedia of Type Strains, Phase III (KMG-III): the genomes of soil and plant-associated and newly described type strains.</title>
        <authorList>
            <person name="Whitman W."/>
        </authorList>
    </citation>
    <scope>NUCLEOTIDE SEQUENCE [LARGE SCALE GENOMIC DNA]</scope>
    <source>
        <strain evidence="12 13">CECT 7744</strain>
    </source>
</reference>
<dbReference type="Proteomes" id="UP000518892">
    <property type="component" value="Unassembled WGS sequence"/>
</dbReference>
<proteinExistence type="inferred from homology"/>
<evidence type="ECO:0000256" key="1">
    <source>
        <dbReference type="ARBA" id="ARBA00001231"/>
    </source>
</evidence>
<keyword evidence="2 10" id="KW-0963">Cytoplasm</keyword>
<dbReference type="Gene3D" id="3.20.20.300">
    <property type="entry name" value="Glycoside hydrolase, family 3, N-terminal domain"/>
    <property type="match status" value="1"/>
</dbReference>
<keyword evidence="5 10" id="KW-0133">Cell shape</keyword>
<dbReference type="PANTHER" id="PTHR30480:SF13">
    <property type="entry name" value="BETA-HEXOSAMINIDASE"/>
    <property type="match status" value="1"/>
</dbReference>
<feature type="active site" description="Proton donor/acceptor" evidence="10">
    <location>
        <position position="182"/>
    </location>
</feature>
<evidence type="ECO:0000256" key="10">
    <source>
        <dbReference type="HAMAP-Rule" id="MF_00364"/>
    </source>
</evidence>
<dbReference type="InterPro" id="IPR050226">
    <property type="entry name" value="NagZ_Beta-hexosaminidase"/>
</dbReference>
<dbReference type="GO" id="GO:0071555">
    <property type="term" value="P:cell wall organization"/>
    <property type="evidence" value="ECO:0007669"/>
    <property type="project" value="UniProtKB-KW"/>
</dbReference>
<keyword evidence="4 10" id="KW-0378">Hydrolase</keyword>
<keyword evidence="6 10" id="KW-0573">Peptidoglycan synthesis</keyword>
<dbReference type="GO" id="GO:0009252">
    <property type="term" value="P:peptidoglycan biosynthetic process"/>
    <property type="evidence" value="ECO:0007669"/>
    <property type="project" value="UniProtKB-KW"/>
</dbReference>
<evidence type="ECO:0000313" key="12">
    <source>
        <dbReference type="EMBL" id="MBB3232216.1"/>
    </source>
</evidence>
<feature type="binding site" evidence="10">
    <location>
        <begin position="169"/>
        <end position="170"/>
    </location>
    <ligand>
        <name>substrate</name>
    </ligand>
</feature>
<dbReference type="GO" id="GO:0008360">
    <property type="term" value="P:regulation of cell shape"/>
    <property type="evidence" value="ECO:0007669"/>
    <property type="project" value="UniProtKB-KW"/>
</dbReference>
<dbReference type="InterPro" id="IPR036962">
    <property type="entry name" value="Glyco_hydro_3_N_sf"/>
</dbReference>
<dbReference type="HAMAP" id="MF_00364">
    <property type="entry name" value="NagZ"/>
    <property type="match status" value="1"/>
</dbReference>
<dbReference type="GO" id="GO:0004563">
    <property type="term" value="F:beta-N-acetylhexosaminidase activity"/>
    <property type="evidence" value="ECO:0007669"/>
    <property type="project" value="UniProtKB-UniRule"/>
</dbReference>
<feature type="binding site" evidence="10">
    <location>
        <position position="65"/>
    </location>
    <ligand>
        <name>substrate</name>
    </ligand>
</feature>
<gene>
    <name evidence="10" type="primary">nagZ</name>
    <name evidence="12" type="ORF">FHR97_003084</name>
</gene>
<evidence type="ECO:0000256" key="7">
    <source>
        <dbReference type="ARBA" id="ARBA00023295"/>
    </source>
</evidence>
<feature type="binding site" evidence="10">
    <location>
        <position position="73"/>
    </location>
    <ligand>
        <name>substrate</name>
    </ligand>
</feature>